<sequence length="64" mass="7205">MPAYYHHEDRIGVSYASQMCSLDRARNEENVPLGAKMSNSNAIAQEQQQVTYLSPNYTGLPMVQ</sequence>
<dbReference type="Proteomes" id="UP000887565">
    <property type="component" value="Unplaced"/>
</dbReference>
<evidence type="ECO:0000313" key="2">
    <source>
        <dbReference type="WBParaSite" id="nRc.2.0.1.t35108-RA"/>
    </source>
</evidence>
<name>A0A915KB11_ROMCU</name>
<accession>A0A915KB11</accession>
<protein>
    <submittedName>
        <fullName evidence="2">Uncharacterized protein</fullName>
    </submittedName>
</protein>
<organism evidence="1 2">
    <name type="scientific">Romanomermis culicivorax</name>
    <name type="common">Nematode worm</name>
    <dbReference type="NCBI Taxonomy" id="13658"/>
    <lineage>
        <taxon>Eukaryota</taxon>
        <taxon>Metazoa</taxon>
        <taxon>Ecdysozoa</taxon>
        <taxon>Nematoda</taxon>
        <taxon>Enoplea</taxon>
        <taxon>Dorylaimia</taxon>
        <taxon>Mermithida</taxon>
        <taxon>Mermithoidea</taxon>
        <taxon>Mermithidae</taxon>
        <taxon>Romanomermis</taxon>
    </lineage>
</organism>
<reference evidence="2" key="1">
    <citation type="submission" date="2022-11" db="UniProtKB">
        <authorList>
            <consortium name="WormBaseParasite"/>
        </authorList>
    </citation>
    <scope>IDENTIFICATION</scope>
</reference>
<proteinExistence type="predicted"/>
<dbReference type="WBParaSite" id="nRc.2.0.1.t35108-RA">
    <property type="protein sequence ID" value="nRc.2.0.1.t35108-RA"/>
    <property type="gene ID" value="nRc.2.0.1.g35108"/>
</dbReference>
<keyword evidence="1" id="KW-1185">Reference proteome</keyword>
<evidence type="ECO:0000313" key="1">
    <source>
        <dbReference type="Proteomes" id="UP000887565"/>
    </source>
</evidence>
<dbReference type="AlphaFoldDB" id="A0A915KB11"/>